<dbReference type="NCBIfam" id="NF008525">
    <property type="entry name" value="PRK11460.1"/>
    <property type="match status" value="1"/>
</dbReference>
<evidence type="ECO:0000313" key="4">
    <source>
        <dbReference type="EMBL" id="SEQ82979.1"/>
    </source>
</evidence>
<dbReference type="GO" id="GO:0016787">
    <property type="term" value="F:hydrolase activity"/>
    <property type="evidence" value="ECO:0007669"/>
    <property type="project" value="UniProtKB-KW"/>
</dbReference>
<dbReference type="SUPFAM" id="SSF53474">
    <property type="entry name" value="alpha/beta-Hydrolases"/>
    <property type="match status" value="1"/>
</dbReference>
<dbReference type="Pfam" id="PF02230">
    <property type="entry name" value="Abhydrolase_2"/>
    <property type="match status" value="1"/>
</dbReference>
<name>A0A1H9J8C3_9GAMM</name>
<dbReference type="EMBL" id="FOGC01000007">
    <property type="protein sequence ID" value="SEQ82979.1"/>
    <property type="molecule type" value="Genomic_DNA"/>
</dbReference>
<keyword evidence="5" id="KW-1185">Reference proteome</keyword>
<dbReference type="InterPro" id="IPR029058">
    <property type="entry name" value="AB_hydrolase_fold"/>
</dbReference>
<dbReference type="InterPro" id="IPR003140">
    <property type="entry name" value="PLipase/COase/thioEstase"/>
</dbReference>
<evidence type="ECO:0000256" key="2">
    <source>
        <dbReference type="ARBA" id="ARBA00022801"/>
    </source>
</evidence>
<dbReference type="Proteomes" id="UP000242515">
    <property type="component" value="Unassembled WGS sequence"/>
</dbReference>
<dbReference type="PANTHER" id="PTHR10655:SF17">
    <property type="entry name" value="LYSOPHOSPHOLIPASE-LIKE PROTEIN 1"/>
    <property type="match status" value="1"/>
</dbReference>
<gene>
    <name evidence="4" type="ORF">SAMN05216522_10762</name>
</gene>
<evidence type="ECO:0000259" key="3">
    <source>
        <dbReference type="Pfam" id="PF02230"/>
    </source>
</evidence>
<dbReference type="Gene3D" id="3.40.50.1820">
    <property type="entry name" value="alpha/beta hydrolase"/>
    <property type="match status" value="1"/>
</dbReference>
<feature type="domain" description="Phospholipase/carboxylesterase/thioesterase" evidence="3">
    <location>
        <begin position="6"/>
        <end position="210"/>
    </location>
</feature>
<dbReference type="OrthoDB" id="9801763at2"/>
<reference evidence="5" key="1">
    <citation type="submission" date="2016-10" db="EMBL/GenBank/DDBJ databases">
        <authorList>
            <person name="Varghese N."/>
            <person name="Submissions S."/>
        </authorList>
    </citation>
    <scope>NUCLEOTIDE SEQUENCE [LARGE SCALE GENOMIC DNA]</scope>
    <source>
        <strain evidence="5">8N4</strain>
    </source>
</reference>
<evidence type="ECO:0000256" key="1">
    <source>
        <dbReference type="ARBA" id="ARBA00006499"/>
    </source>
</evidence>
<proteinExistence type="inferred from homology"/>
<evidence type="ECO:0000313" key="5">
    <source>
        <dbReference type="Proteomes" id="UP000242515"/>
    </source>
</evidence>
<dbReference type="STRING" id="988801.SAMN05216522_10762"/>
<protein>
    <submittedName>
        <fullName evidence="4">Phospholipase/carboxylesterase</fullName>
    </submittedName>
</protein>
<accession>A0A1H9J8C3</accession>
<organism evidence="4 5">
    <name type="scientific">Rosenbergiella nectarea</name>
    <dbReference type="NCBI Taxonomy" id="988801"/>
    <lineage>
        <taxon>Bacteria</taxon>
        <taxon>Pseudomonadati</taxon>
        <taxon>Pseudomonadota</taxon>
        <taxon>Gammaproteobacteria</taxon>
        <taxon>Enterobacterales</taxon>
        <taxon>Erwiniaceae</taxon>
        <taxon>Rosenbergiella</taxon>
    </lineage>
</organism>
<dbReference type="InterPro" id="IPR050565">
    <property type="entry name" value="LYPA1-2/EST-like"/>
</dbReference>
<dbReference type="AlphaFoldDB" id="A0A1H9J8C3"/>
<keyword evidence="2" id="KW-0378">Hydrolase</keyword>
<sequence length="234" mass="25619">MAHIDYVMVQQGSGPQPQLFVLFHRSGDDPRSMAEIGQWFAKDFPAAFVVSVGAPIPLTQGGSAWFIDEEPEASTTRTQQKIDQIMPLFTQTIRECQKQCGVSPEATALIGFSQGSVMILEALKSEELLAGRAIIFSGRYNSAPEVASLNTTIHLIHGDDDEQIPLIHAVNAEQWLNEAGGDVTLDIIDELPHAIDEQGIAIALKHLKETIPQRYFDEASQGQAPDNDDVIPMI</sequence>
<dbReference type="RefSeq" id="WP_092676130.1">
    <property type="nucleotide sequence ID" value="NZ_FOGC01000007.1"/>
</dbReference>
<dbReference type="PANTHER" id="PTHR10655">
    <property type="entry name" value="LYSOPHOSPHOLIPASE-RELATED"/>
    <property type="match status" value="1"/>
</dbReference>
<comment type="similarity">
    <text evidence="1">Belongs to the AB hydrolase superfamily. AB hydrolase 2 family.</text>
</comment>